<sequence>MTAGLNDLITGGHAGGSGEAGGAWALFARRCVNVKTGAIAFVVD</sequence>
<dbReference type="EMBL" id="UOFH01000403">
    <property type="protein sequence ID" value="VAW67722.1"/>
    <property type="molecule type" value="Genomic_DNA"/>
</dbReference>
<evidence type="ECO:0000313" key="1">
    <source>
        <dbReference type="EMBL" id="VAW67722.1"/>
    </source>
</evidence>
<organism evidence="1">
    <name type="scientific">hydrothermal vent metagenome</name>
    <dbReference type="NCBI Taxonomy" id="652676"/>
    <lineage>
        <taxon>unclassified sequences</taxon>
        <taxon>metagenomes</taxon>
        <taxon>ecological metagenomes</taxon>
    </lineage>
</organism>
<reference evidence="1" key="1">
    <citation type="submission" date="2018-06" db="EMBL/GenBank/DDBJ databases">
        <authorList>
            <person name="Zhirakovskaya E."/>
        </authorList>
    </citation>
    <scope>NUCLEOTIDE SEQUENCE</scope>
</reference>
<gene>
    <name evidence="1" type="ORF">MNBD_GAMMA08-2437</name>
</gene>
<dbReference type="AlphaFoldDB" id="A0A3B0XX54"/>
<name>A0A3B0XX54_9ZZZZ</name>
<protein>
    <submittedName>
        <fullName evidence="1">Uncharacterized protein</fullName>
    </submittedName>
</protein>
<accession>A0A3B0XX54</accession>
<proteinExistence type="predicted"/>